<dbReference type="Gene3D" id="2.40.50.150">
    <property type="match status" value="1"/>
</dbReference>
<dbReference type="InterPro" id="IPR007642">
    <property type="entry name" value="RNA_pol_Rpb2_2"/>
</dbReference>
<dbReference type="Gene3D" id="2.40.270.10">
    <property type="entry name" value="DNA-directed RNA polymerase, subunit 2, domain 6"/>
    <property type="match status" value="1"/>
</dbReference>
<evidence type="ECO:0000256" key="8">
    <source>
        <dbReference type="ARBA" id="ARBA00023163"/>
    </source>
</evidence>
<dbReference type="InterPro" id="IPR037033">
    <property type="entry name" value="DNA-dir_RNAP_su2_hyb_sf"/>
</dbReference>
<feature type="domain" description="RNA polymerase Rpb2" evidence="11">
    <location>
        <begin position="1075"/>
        <end position="1186"/>
    </location>
</feature>
<feature type="compositionally biased region" description="Acidic residues" evidence="9">
    <location>
        <begin position="1288"/>
        <end position="1303"/>
    </location>
</feature>
<evidence type="ECO:0000256" key="9">
    <source>
        <dbReference type="SAM" id="MobiDB-lite"/>
    </source>
</evidence>
<dbReference type="GO" id="GO:0000428">
    <property type="term" value="C:DNA-directed RNA polymerase complex"/>
    <property type="evidence" value="ECO:0007669"/>
    <property type="project" value="UniProtKB-KW"/>
</dbReference>
<dbReference type="Pfam" id="PF04565">
    <property type="entry name" value="RNA_pol_Rpb2_3"/>
    <property type="match status" value="1"/>
</dbReference>
<dbReference type="InterPro" id="IPR007645">
    <property type="entry name" value="RNA_pol_Rpb2_3"/>
</dbReference>
<dbReference type="GO" id="GO:0032549">
    <property type="term" value="F:ribonucleoside binding"/>
    <property type="evidence" value="ECO:0007669"/>
    <property type="project" value="InterPro"/>
</dbReference>
<proteinExistence type="inferred from homology"/>
<dbReference type="Gene3D" id="3.90.1800.10">
    <property type="entry name" value="RNA polymerase alpha subunit dimerisation domain"/>
    <property type="match status" value="1"/>
</dbReference>
<dbReference type="CDD" id="cd00653">
    <property type="entry name" value="RNA_pol_B_RPB2"/>
    <property type="match status" value="1"/>
</dbReference>
<evidence type="ECO:0000256" key="2">
    <source>
        <dbReference type="ARBA" id="ARBA00012418"/>
    </source>
</evidence>
<dbReference type="InterPro" id="IPR007120">
    <property type="entry name" value="DNA-dir_RNAP_su2_dom"/>
</dbReference>
<evidence type="ECO:0000256" key="3">
    <source>
        <dbReference type="ARBA" id="ARBA00022478"/>
    </source>
</evidence>
<feature type="compositionally biased region" description="Acidic residues" evidence="9">
    <location>
        <begin position="1225"/>
        <end position="1262"/>
    </location>
</feature>
<keyword evidence="4" id="KW-0808">Transferase</keyword>
<dbReference type="InterPro" id="IPR007641">
    <property type="entry name" value="RNA_pol_Rpb2_7"/>
</dbReference>
<feature type="domain" description="RNA polymerase Rpb2" evidence="12">
    <location>
        <begin position="231"/>
        <end position="366"/>
    </location>
</feature>
<evidence type="ECO:0000256" key="5">
    <source>
        <dbReference type="ARBA" id="ARBA00022695"/>
    </source>
</evidence>
<keyword evidence="8" id="KW-0804">Transcription</keyword>
<dbReference type="InterPro" id="IPR037034">
    <property type="entry name" value="RNA_pol_Rpb2_2_sf"/>
</dbReference>
<evidence type="ECO:0000313" key="16">
    <source>
        <dbReference type="EMBL" id="QHU16292.1"/>
    </source>
</evidence>
<evidence type="ECO:0000256" key="7">
    <source>
        <dbReference type="ARBA" id="ARBA00022833"/>
    </source>
</evidence>
<protein>
    <recommendedName>
        <fullName evidence="2">DNA-directed RNA polymerase</fullName>
        <ecNumber evidence="2">2.7.7.6</ecNumber>
    </recommendedName>
</protein>
<sequence length="1424" mass="164285">MINEEFSWKFIDTYFKNNPNHLVNHHLNSFNDFYDNGLKQIFREYNPMKIVKNKEKNQCFLYFGGKKGNKIYYGKPIIYDEPDRVHFMYPNEARLRNMTYGISIHYDIDVDFIITNDDETTNTFSITLKKIFLGRFPIMLQSNLCILKGLLPEIRYNMGECRNDPGGYFIIDGKEKVIISQEKFADNMLYIRDKVDDTYNCSAEIRSVSEDASKPTRSLWIRRVAPSPTQENGQIVVNVPNVRKPIPLFILMRALGIISDKDIILHCLLDIKENKGFMEFFRASVYDAGYVFTQEAALKYIATLTKGKTVNHTMLILMNYLLPHLGELNLKQKALYIGHMVMKLLKVYTKVDKPTDRDSFKFKRIEITGTLLYGLFKEYYNLQMKHIFTKIDKEYYYHENSYQTNFLSLIESNFNEYFKERLVENGIRKAFKGNWGSQEHTKRAGVIQTLDRLSFNSFIAQLRKVNLPFDSNAKVVAPRLLHGTQWGIIDPVDTPDGGNIGFHKNLSIMTHITSSCSSIPFIEFLKKNKEFIILEECNFAMLHNLTKVFVNGNWIGMMKDPRDKIDELRLYRRNGIIPTFISVQWNKVVNEILIATDAGRPCRPLIYIANGEINYERPDILEKIKKADYTWNDLVLGFSSKKNDLYSCSIEETKERNLEETAGIIEYLDTEEAESALIAIHKFDYSQYPATHIEIHPSLLLGVMGNQIVFPENNQLPRNLFSCGQSKQAVSLYNTNFHNRIDTMGVVLNNGQIPLVKTRYLKYINKEQMPYGENAIVAIMCYTGYNVEDAVLINQGSLNRGIFRTTYYKMYETHEESSSVSNTTIDSKFLNIDSHNVIGKKPGYDYSELNEHGMIKENTFLNDKMILIGKAMNDLEKPDTYIDQSVYTKKGQTGFVDKTFITDGEEGFRIGKIRIREERIPAIGDKICSRCGQKGTIGLVIPESDMPYADNGIKPDLIINPHALPSRMTIGQLIESLMGKACALYGGFGDCTAFVNKGPKNELYGSMLTKMGYHYTGNEVLYNGMTGDQLETEIFMGPTYYMRLKHMVKDKINYRARGPRTALTRQTVQGRSNDGGLRIGEMERDGLIAHGMTGFIVDSMLERGDEFYMAVCNQTGTIAIYNENQNLFLSPMSDGPIKFIQNLDSTLNIDNISRFGRNFSIVRVPYTFKLLLQELKTMNIQMHIITEDNVDQLLNLSYSESYKEIVSDTFLSNIKIKSSERETEIENEEDNLVEEPIEETIEDEDEDDEEQQQEEEEEEEQQEQQQEGGSAYLITEEELNEELPPIPMDDDENENENENENEDNIINLEKLDEDYNNAYENTYSNTNEDNKPLTINFSEEVSIKEMTPNTPISSFNKKIFTFDIPILNQKERENEDYNKRSVIEKFQPNELQDITDILPVTDEDTITLVPLDDDEEDEEEYLDE</sequence>
<dbReference type="Pfam" id="PF04561">
    <property type="entry name" value="RNA_pol_Rpb2_2"/>
    <property type="match status" value="1"/>
</dbReference>
<evidence type="ECO:0000256" key="6">
    <source>
        <dbReference type="ARBA" id="ARBA00022723"/>
    </source>
</evidence>
<feature type="region of interest" description="Disordered" evidence="9">
    <location>
        <begin position="1219"/>
        <end position="1268"/>
    </location>
</feature>
<dbReference type="SUPFAM" id="SSF64484">
    <property type="entry name" value="beta and beta-prime subunits of DNA dependent RNA-polymerase"/>
    <property type="match status" value="1"/>
</dbReference>
<dbReference type="Pfam" id="PF04563">
    <property type="entry name" value="RNA_pol_Rpb2_1"/>
    <property type="match status" value="1"/>
</dbReference>
<dbReference type="Gene3D" id="3.90.1110.10">
    <property type="entry name" value="RNA polymerase Rpb2, domain 2"/>
    <property type="match status" value="1"/>
</dbReference>
<dbReference type="GO" id="GO:0003677">
    <property type="term" value="F:DNA binding"/>
    <property type="evidence" value="ECO:0007669"/>
    <property type="project" value="InterPro"/>
</dbReference>
<dbReference type="Pfam" id="PF00562">
    <property type="entry name" value="RNA_pol_Rpb2_6"/>
    <property type="match status" value="1"/>
</dbReference>
<dbReference type="InterPro" id="IPR007646">
    <property type="entry name" value="RNA_pol_Rpb2_4"/>
</dbReference>
<dbReference type="Pfam" id="PF04560">
    <property type="entry name" value="RNA_pol_Rpb2_7"/>
    <property type="match status" value="1"/>
</dbReference>
<evidence type="ECO:0000259" key="12">
    <source>
        <dbReference type="Pfam" id="PF04561"/>
    </source>
</evidence>
<keyword evidence="5" id="KW-0548">Nucleotidyltransferase</keyword>
<accession>A0A6C0KE36</accession>
<feature type="domain" description="DNA-directed RNA polymerase subunit 2 hybrid-binding" evidence="10">
    <location>
        <begin position="706"/>
        <end position="1072"/>
    </location>
</feature>
<evidence type="ECO:0000259" key="15">
    <source>
        <dbReference type="Pfam" id="PF04566"/>
    </source>
</evidence>
<dbReference type="EMBL" id="MN740879">
    <property type="protein sequence ID" value="QHU16292.1"/>
    <property type="molecule type" value="Genomic_DNA"/>
</dbReference>
<dbReference type="Gene3D" id="3.90.1100.10">
    <property type="match status" value="2"/>
</dbReference>
<dbReference type="GO" id="GO:0046872">
    <property type="term" value="F:metal ion binding"/>
    <property type="evidence" value="ECO:0007669"/>
    <property type="project" value="UniProtKB-KW"/>
</dbReference>
<dbReference type="EC" id="2.7.7.6" evidence="2"/>
<organism evidence="16">
    <name type="scientific">viral metagenome</name>
    <dbReference type="NCBI Taxonomy" id="1070528"/>
    <lineage>
        <taxon>unclassified sequences</taxon>
        <taxon>metagenomes</taxon>
        <taxon>organismal metagenomes</taxon>
    </lineage>
</organism>
<feature type="domain" description="RNA polymerase beta subunit protrusion" evidence="13">
    <location>
        <begin position="22"/>
        <end position="396"/>
    </location>
</feature>
<dbReference type="InterPro" id="IPR007644">
    <property type="entry name" value="RNA_pol_bsu_protrusion"/>
</dbReference>
<reference evidence="16" key="1">
    <citation type="journal article" date="2020" name="Nature">
        <title>Giant virus diversity and host interactions through global metagenomics.</title>
        <authorList>
            <person name="Schulz F."/>
            <person name="Roux S."/>
            <person name="Paez-Espino D."/>
            <person name="Jungbluth S."/>
            <person name="Walsh D.A."/>
            <person name="Denef V.J."/>
            <person name="McMahon K.D."/>
            <person name="Konstantinidis K.T."/>
            <person name="Eloe-Fadrosh E.A."/>
            <person name="Kyrpides N.C."/>
            <person name="Woyke T."/>
        </authorList>
    </citation>
    <scope>NUCLEOTIDE SEQUENCE</scope>
    <source>
        <strain evidence="16">GVMAG-S-3300011013-78</strain>
    </source>
</reference>
<dbReference type="PANTHER" id="PTHR20856">
    <property type="entry name" value="DNA-DIRECTED RNA POLYMERASE I SUBUNIT 2"/>
    <property type="match status" value="1"/>
</dbReference>
<evidence type="ECO:0000259" key="10">
    <source>
        <dbReference type="Pfam" id="PF00562"/>
    </source>
</evidence>
<evidence type="ECO:0000256" key="4">
    <source>
        <dbReference type="ARBA" id="ARBA00022679"/>
    </source>
</evidence>
<keyword evidence="7" id="KW-0862">Zinc</keyword>
<dbReference type="GO" id="GO:0003899">
    <property type="term" value="F:DNA-directed RNA polymerase activity"/>
    <property type="evidence" value="ECO:0007669"/>
    <property type="project" value="UniProtKB-EC"/>
</dbReference>
<feature type="domain" description="RNA polymerase Rpb2" evidence="15">
    <location>
        <begin position="548"/>
        <end position="608"/>
    </location>
</feature>
<feature type="region of interest" description="Disordered" evidence="9">
    <location>
        <begin position="1283"/>
        <end position="1307"/>
    </location>
</feature>
<keyword evidence="3" id="KW-0240">DNA-directed RNA polymerase</keyword>
<evidence type="ECO:0000256" key="1">
    <source>
        <dbReference type="ARBA" id="ARBA00006835"/>
    </source>
</evidence>
<dbReference type="InterPro" id="IPR014724">
    <property type="entry name" value="RNA_pol_RPB2_OB-fold"/>
</dbReference>
<name>A0A6C0KE36_9ZZZZ</name>
<evidence type="ECO:0000259" key="13">
    <source>
        <dbReference type="Pfam" id="PF04563"/>
    </source>
</evidence>
<feature type="domain" description="RNA polymerase Rpb2" evidence="14">
    <location>
        <begin position="448"/>
        <end position="512"/>
    </location>
</feature>
<evidence type="ECO:0000259" key="11">
    <source>
        <dbReference type="Pfam" id="PF04560"/>
    </source>
</evidence>
<comment type="similarity">
    <text evidence="1">Belongs to the RNA polymerase beta chain family.</text>
</comment>
<dbReference type="InterPro" id="IPR015712">
    <property type="entry name" value="DNA-dir_RNA_pol_su2"/>
</dbReference>
<dbReference type="GO" id="GO:0006351">
    <property type="term" value="P:DNA-templated transcription"/>
    <property type="evidence" value="ECO:0007669"/>
    <property type="project" value="InterPro"/>
</dbReference>
<dbReference type="Pfam" id="PF04566">
    <property type="entry name" value="RNA_pol_Rpb2_4"/>
    <property type="match status" value="1"/>
</dbReference>
<keyword evidence="6" id="KW-0479">Metal-binding</keyword>
<evidence type="ECO:0000259" key="14">
    <source>
        <dbReference type="Pfam" id="PF04565"/>
    </source>
</evidence>